<organism evidence="1">
    <name type="scientific">marine sediment metagenome</name>
    <dbReference type="NCBI Taxonomy" id="412755"/>
    <lineage>
        <taxon>unclassified sequences</taxon>
        <taxon>metagenomes</taxon>
        <taxon>ecological metagenomes</taxon>
    </lineage>
</organism>
<dbReference type="AlphaFoldDB" id="A0A0F9DVA5"/>
<feature type="non-terminal residue" evidence="1">
    <location>
        <position position="22"/>
    </location>
</feature>
<proteinExistence type="predicted"/>
<reference evidence="1" key="1">
    <citation type="journal article" date="2015" name="Nature">
        <title>Complex archaea that bridge the gap between prokaryotes and eukaryotes.</title>
        <authorList>
            <person name="Spang A."/>
            <person name="Saw J.H."/>
            <person name="Jorgensen S.L."/>
            <person name="Zaremba-Niedzwiedzka K."/>
            <person name="Martijn J."/>
            <person name="Lind A.E."/>
            <person name="van Eijk R."/>
            <person name="Schleper C."/>
            <person name="Guy L."/>
            <person name="Ettema T.J."/>
        </authorList>
    </citation>
    <scope>NUCLEOTIDE SEQUENCE</scope>
</reference>
<name>A0A0F9DVA5_9ZZZZ</name>
<evidence type="ECO:0000313" key="1">
    <source>
        <dbReference type="EMBL" id="KKL65694.1"/>
    </source>
</evidence>
<accession>A0A0F9DVA5</accession>
<dbReference type="EMBL" id="LAZR01027450">
    <property type="protein sequence ID" value="KKL65694.1"/>
    <property type="molecule type" value="Genomic_DNA"/>
</dbReference>
<comment type="caution">
    <text evidence="1">The sequence shown here is derived from an EMBL/GenBank/DDBJ whole genome shotgun (WGS) entry which is preliminary data.</text>
</comment>
<gene>
    <name evidence="1" type="ORF">LCGC14_2152390</name>
</gene>
<protein>
    <submittedName>
        <fullName evidence="1">Uncharacterized protein</fullName>
    </submittedName>
</protein>
<sequence length="22" mass="2170">MSVELNIVGMRCGAGNGGLSCT</sequence>